<dbReference type="GO" id="GO:0005737">
    <property type="term" value="C:cytoplasm"/>
    <property type="evidence" value="ECO:0007669"/>
    <property type="project" value="UniProtKB-SubCell"/>
</dbReference>
<evidence type="ECO:0000256" key="3">
    <source>
        <dbReference type="ARBA" id="ARBA00022801"/>
    </source>
</evidence>
<evidence type="ECO:0000256" key="5">
    <source>
        <dbReference type="HAMAP-Rule" id="MF_00378"/>
    </source>
</evidence>
<dbReference type="InterPro" id="IPR025824">
    <property type="entry name" value="OB-fold_nuc-bd_dom"/>
</dbReference>
<dbReference type="EMBL" id="QWGA01000007">
    <property type="protein sequence ID" value="RIJ28836.1"/>
    <property type="molecule type" value="Genomic_DNA"/>
</dbReference>
<dbReference type="InterPro" id="IPR020579">
    <property type="entry name" value="Exonuc_VII_lsu_C"/>
</dbReference>
<dbReference type="Proteomes" id="UP000265845">
    <property type="component" value="Unassembled WGS sequence"/>
</dbReference>
<evidence type="ECO:0000256" key="4">
    <source>
        <dbReference type="ARBA" id="ARBA00022839"/>
    </source>
</evidence>
<dbReference type="GO" id="GO:0006308">
    <property type="term" value="P:DNA catabolic process"/>
    <property type="evidence" value="ECO:0007669"/>
    <property type="project" value="UniProtKB-UniRule"/>
</dbReference>
<dbReference type="HAMAP" id="MF_00378">
    <property type="entry name" value="Exonuc_7_L"/>
    <property type="match status" value="1"/>
</dbReference>
<keyword evidence="4 5" id="KW-0269">Exonuclease</keyword>
<keyword evidence="3 5" id="KW-0378">Hydrolase</keyword>
<feature type="domain" description="Exonuclease VII large subunit C-terminal" evidence="8">
    <location>
        <begin position="128"/>
        <end position="440"/>
    </location>
</feature>
<dbReference type="RefSeq" id="WP_119454258.1">
    <property type="nucleotide sequence ID" value="NZ_QWGA01000007.1"/>
</dbReference>
<evidence type="ECO:0000256" key="7">
    <source>
        <dbReference type="SAM" id="MobiDB-lite"/>
    </source>
</evidence>
<keyword evidence="1 5" id="KW-0963">Cytoplasm</keyword>
<reference evidence="10 11" key="1">
    <citation type="submission" date="2018-08" db="EMBL/GenBank/DDBJ databases">
        <title>Henriciella mobilis sp. nov., isolated from seawater.</title>
        <authorList>
            <person name="Cheng H."/>
            <person name="Wu Y.-H."/>
            <person name="Xu X.-W."/>
            <person name="Guo L.-L."/>
        </authorList>
    </citation>
    <scope>NUCLEOTIDE SEQUENCE [LARGE SCALE GENOMIC DNA]</scope>
    <source>
        <strain evidence="10 11">CCUG67844</strain>
    </source>
</reference>
<feature type="region of interest" description="Disordered" evidence="7">
    <location>
        <begin position="444"/>
        <end position="479"/>
    </location>
</feature>
<comment type="function">
    <text evidence="5">Bidirectionally degrades single-stranded DNA into large acid-insoluble oligonucleotides, which are then degraded further into small acid-soluble oligonucleotides.</text>
</comment>
<dbReference type="OrthoDB" id="9802795at2"/>
<dbReference type="GO" id="GO:0009318">
    <property type="term" value="C:exodeoxyribonuclease VII complex"/>
    <property type="evidence" value="ECO:0007669"/>
    <property type="project" value="UniProtKB-UniRule"/>
</dbReference>
<dbReference type="Pfam" id="PF13742">
    <property type="entry name" value="tRNA_anti_2"/>
    <property type="match status" value="1"/>
</dbReference>
<protein>
    <recommendedName>
        <fullName evidence="5">Exodeoxyribonuclease 7 large subunit</fullName>
        <ecNumber evidence="5">3.1.11.6</ecNumber>
    </recommendedName>
    <alternativeName>
        <fullName evidence="5">Exodeoxyribonuclease VII large subunit</fullName>
        <shortName evidence="5">Exonuclease VII large subunit</shortName>
    </alternativeName>
</protein>
<accession>A0A399RBB9</accession>
<dbReference type="Pfam" id="PF02601">
    <property type="entry name" value="Exonuc_VII_L"/>
    <property type="match status" value="1"/>
</dbReference>
<comment type="caution">
    <text evidence="10">The sequence shown here is derived from an EMBL/GenBank/DDBJ whole genome shotgun (WGS) entry which is preliminary data.</text>
</comment>
<keyword evidence="11" id="KW-1185">Reference proteome</keyword>
<evidence type="ECO:0000313" key="11">
    <source>
        <dbReference type="Proteomes" id="UP000265845"/>
    </source>
</evidence>
<evidence type="ECO:0000256" key="6">
    <source>
        <dbReference type="RuleBase" id="RU004355"/>
    </source>
</evidence>
<evidence type="ECO:0000256" key="1">
    <source>
        <dbReference type="ARBA" id="ARBA00022490"/>
    </source>
</evidence>
<comment type="similarity">
    <text evidence="5 6">Belongs to the XseA family.</text>
</comment>
<name>A0A399RBB9_9PROT</name>
<comment type="subcellular location">
    <subcellularLocation>
        <location evidence="5 6">Cytoplasm</location>
    </subcellularLocation>
</comment>
<evidence type="ECO:0000256" key="2">
    <source>
        <dbReference type="ARBA" id="ARBA00022722"/>
    </source>
</evidence>
<comment type="subunit">
    <text evidence="5">Heterooligomer composed of large and small subunits.</text>
</comment>
<dbReference type="PANTHER" id="PTHR30008">
    <property type="entry name" value="EXODEOXYRIBONUCLEASE 7 LARGE SUBUNIT"/>
    <property type="match status" value="1"/>
</dbReference>
<evidence type="ECO:0000259" key="8">
    <source>
        <dbReference type="Pfam" id="PF02601"/>
    </source>
</evidence>
<feature type="domain" description="OB-fold nucleic acid binding" evidence="9">
    <location>
        <begin position="12"/>
        <end position="104"/>
    </location>
</feature>
<organism evidence="10 11">
    <name type="scientific">Henriciella algicola</name>
    <dbReference type="NCBI Taxonomy" id="1608422"/>
    <lineage>
        <taxon>Bacteria</taxon>
        <taxon>Pseudomonadati</taxon>
        <taxon>Pseudomonadota</taxon>
        <taxon>Alphaproteobacteria</taxon>
        <taxon>Hyphomonadales</taxon>
        <taxon>Hyphomonadaceae</taxon>
        <taxon>Henriciella</taxon>
    </lineage>
</organism>
<dbReference type="GO" id="GO:0008855">
    <property type="term" value="F:exodeoxyribonuclease VII activity"/>
    <property type="evidence" value="ECO:0007669"/>
    <property type="project" value="UniProtKB-UniRule"/>
</dbReference>
<comment type="catalytic activity">
    <reaction evidence="5 6">
        <text>Exonucleolytic cleavage in either 5'- to 3'- or 3'- to 5'-direction to yield nucleoside 5'-phosphates.</text>
        <dbReference type="EC" id="3.1.11.6"/>
    </reaction>
</comment>
<dbReference type="AlphaFoldDB" id="A0A399RBB9"/>
<evidence type="ECO:0000259" key="9">
    <source>
        <dbReference type="Pfam" id="PF13742"/>
    </source>
</evidence>
<evidence type="ECO:0000313" key="10">
    <source>
        <dbReference type="EMBL" id="RIJ28836.1"/>
    </source>
</evidence>
<dbReference type="EC" id="3.1.11.6" evidence="5"/>
<keyword evidence="2 5" id="KW-0540">Nuclease</keyword>
<dbReference type="GO" id="GO:0003676">
    <property type="term" value="F:nucleic acid binding"/>
    <property type="evidence" value="ECO:0007669"/>
    <property type="project" value="InterPro"/>
</dbReference>
<dbReference type="InterPro" id="IPR003753">
    <property type="entry name" value="Exonuc_VII_L"/>
</dbReference>
<dbReference type="CDD" id="cd04489">
    <property type="entry name" value="ExoVII_LU_OBF"/>
    <property type="match status" value="1"/>
</dbReference>
<dbReference type="NCBIfam" id="TIGR00237">
    <property type="entry name" value="xseA"/>
    <property type="match status" value="1"/>
</dbReference>
<gene>
    <name evidence="5" type="primary">xseA</name>
    <name evidence="10" type="ORF">D1222_10685</name>
</gene>
<proteinExistence type="inferred from homology"/>
<feature type="compositionally biased region" description="Basic and acidic residues" evidence="7">
    <location>
        <begin position="445"/>
        <end position="454"/>
    </location>
</feature>
<sequence>MSETPPSNFVELSVSELAGALKRTIETTYDHVRVRGELGRVTIARSGHMYADIKDDKAVLNTVMWKGSVQRLPFKPEEGLEVVAEGRLSTYPGRSNYQLIADFMRPAGAGALMALLEERKKKLASEGLFDERHKKPLPFLPRTVGVVTSPTGAVIRDILHRIRERFPVRVILWPALVQGDRAAAQIEAGIRGFNAMPEGDRPDVLIVGRGGGSIEDLWPFNEENVVRAAFESKIPLISAVGHETDTTLIDFVSDARAPTPTGAAEIAVPVRSDLMMAIEERAQSLTRALSRRVRHDADRLRASRLPKLETLIAQKRQSLDYLDAGLRGGLSSAIKSKHIELARTGSRLRTDPLSKDARDARRRLLDTAKRARPALKRLIDTRKQRLSAGANLLEALSYQATLARGFSVVRNADGAILRSSKTVSAGDHLSITLSDGLVDASVIEGEAKPTRKSEPSAAKPKSPPTPSKPAKEPPQGDLF</sequence>
<dbReference type="PANTHER" id="PTHR30008:SF0">
    <property type="entry name" value="EXODEOXYRIBONUCLEASE 7 LARGE SUBUNIT"/>
    <property type="match status" value="1"/>
</dbReference>